<gene>
    <name evidence="1" type="ORF">AVEN_144834_1</name>
</gene>
<protein>
    <submittedName>
        <fullName evidence="1">Uncharacterized protein</fullName>
    </submittedName>
</protein>
<dbReference type="Proteomes" id="UP000499080">
    <property type="component" value="Unassembled WGS sequence"/>
</dbReference>
<sequence length="108" mass="12319">MPPQEHIPIVRDGDFIQSDIHCIYGSESLYAEIVTKLRKILELKLDFFLALPACSADKHTEHLKLKGDGAEHDGSCMKRRSALRVSKTSACERFYLKDFRILAIERAD</sequence>
<accession>A0A4Y2X8G9</accession>
<evidence type="ECO:0000313" key="1">
    <source>
        <dbReference type="EMBL" id="GBO45234.1"/>
    </source>
</evidence>
<evidence type="ECO:0000313" key="2">
    <source>
        <dbReference type="Proteomes" id="UP000499080"/>
    </source>
</evidence>
<keyword evidence="2" id="KW-1185">Reference proteome</keyword>
<name>A0A4Y2X8G9_ARAVE</name>
<comment type="caution">
    <text evidence="1">The sequence shown here is derived from an EMBL/GenBank/DDBJ whole genome shotgun (WGS) entry which is preliminary data.</text>
</comment>
<dbReference type="AlphaFoldDB" id="A0A4Y2X8G9"/>
<dbReference type="EMBL" id="BGPR01072291">
    <property type="protein sequence ID" value="GBO45234.1"/>
    <property type="molecule type" value="Genomic_DNA"/>
</dbReference>
<organism evidence="1 2">
    <name type="scientific">Araneus ventricosus</name>
    <name type="common">Orbweaver spider</name>
    <name type="synonym">Epeira ventricosa</name>
    <dbReference type="NCBI Taxonomy" id="182803"/>
    <lineage>
        <taxon>Eukaryota</taxon>
        <taxon>Metazoa</taxon>
        <taxon>Ecdysozoa</taxon>
        <taxon>Arthropoda</taxon>
        <taxon>Chelicerata</taxon>
        <taxon>Arachnida</taxon>
        <taxon>Araneae</taxon>
        <taxon>Araneomorphae</taxon>
        <taxon>Entelegynae</taxon>
        <taxon>Araneoidea</taxon>
        <taxon>Araneidae</taxon>
        <taxon>Araneus</taxon>
    </lineage>
</organism>
<reference evidence="1 2" key="1">
    <citation type="journal article" date="2019" name="Sci. Rep.">
        <title>Orb-weaving spider Araneus ventricosus genome elucidates the spidroin gene catalogue.</title>
        <authorList>
            <person name="Kono N."/>
            <person name="Nakamura H."/>
            <person name="Ohtoshi R."/>
            <person name="Moran D.A.P."/>
            <person name="Shinohara A."/>
            <person name="Yoshida Y."/>
            <person name="Fujiwara M."/>
            <person name="Mori M."/>
            <person name="Tomita M."/>
            <person name="Arakawa K."/>
        </authorList>
    </citation>
    <scope>NUCLEOTIDE SEQUENCE [LARGE SCALE GENOMIC DNA]</scope>
</reference>
<proteinExistence type="predicted"/>